<dbReference type="PANTHER" id="PTHR30126:SF2">
    <property type="entry name" value="HTH-TYPE TRANSCRIPTIONAL REGULATOR YJIE"/>
    <property type="match status" value="1"/>
</dbReference>
<comment type="similarity">
    <text evidence="1">Belongs to the LysR transcriptional regulatory family.</text>
</comment>
<dbReference type="InterPro" id="IPR036390">
    <property type="entry name" value="WH_DNA-bd_sf"/>
</dbReference>
<dbReference type="PRINTS" id="PR00039">
    <property type="entry name" value="HTHLYSR"/>
</dbReference>
<name>A0A1S1XAZ2_9NEIS</name>
<dbReference type="GO" id="GO:0000976">
    <property type="term" value="F:transcription cis-regulatory region binding"/>
    <property type="evidence" value="ECO:0007669"/>
    <property type="project" value="TreeGrafter"/>
</dbReference>
<dbReference type="InterPro" id="IPR005119">
    <property type="entry name" value="LysR_subst-bd"/>
</dbReference>
<dbReference type="EMBL" id="MTBD01000034">
    <property type="protein sequence ID" value="PRP69158.1"/>
    <property type="molecule type" value="Genomic_DNA"/>
</dbReference>
<dbReference type="RefSeq" id="WP_071109294.1">
    <property type="nucleotide sequence ID" value="NZ_CAWMOE010000012.1"/>
</dbReference>
<evidence type="ECO:0000256" key="2">
    <source>
        <dbReference type="ARBA" id="ARBA00023015"/>
    </source>
</evidence>
<sequence>METRWLEDFLVLADTGSFTRSAELRHLTQPAFSRRIRALESWLGADLIDRTTYPTKLTAAGKLLREQAVPLLAQLNTTRTMLRGLQPLPQGTLEFAVPHTLSFSYFPKWLTAVEDGFGQLSCRLQASNVHDAVLAFVEGGSDFLMCYHHPKQPVELHDARYGGLRLGVERLRPYSIAADGAPVYALPGRPDAPLPFLGYASNAYFRLMSDLLLVSGPQPAHLSLRYETDMAEGLKQMALAGHGLAFLPESSVAAECAAGLLTVAGGDEWSVEMEVQLYCDRRRAKPEQEALWDYLSARYPTV</sequence>
<organism evidence="6 7">
    <name type="scientific">Chromobacterium amazonense</name>
    <dbReference type="NCBI Taxonomy" id="1382803"/>
    <lineage>
        <taxon>Bacteria</taxon>
        <taxon>Pseudomonadati</taxon>
        <taxon>Pseudomonadota</taxon>
        <taxon>Betaproteobacteria</taxon>
        <taxon>Neisseriales</taxon>
        <taxon>Chromobacteriaceae</taxon>
        <taxon>Chromobacterium</taxon>
    </lineage>
</organism>
<evidence type="ECO:0000256" key="4">
    <source>
        <dbReference type="ARBA" id="ARBA00023163"/>
    </source>
</evidence>
<dbReference type="Gene3D" id="1.10.10.10">
    <property type="entry name" value="Winged helix-like DNA-binding domain superfamily/Winged helix DNA-binding domain"/>
    <property type="match status" value="1"/>
</dbReference>
<evidence type="ECO:0000259" key="5">
    <source>
        <dbReference type="PROSITE" id="PS50931"/>
    </source>
</evidence>
<dbReference type="InterPro" id="IPR036388">
    <property type="entry name" value="WH-like_DNA-bd_sf"/>
</dbReference>
<accession>A0A1S1XAZ2</accession>
<evidence type="ECO:0000256" key="3">
    <source>
        <dbReference type="ARBA" id="ARBA00023125"/>
    </source>
</evidence>
<dbReference type="OrthoDB" id="8715249at2"/>
<feature type="domain" description="HTH lysR-type" evidence="5">
    <location>
        <begin position="1"/>
        <end position="58"/>
    </location>
</feature>
<comment type="caution">
    <text evidence="6">The sequence shown here is derived from an EMBL/GenBank/DDBJ whole genome shotgun (WGS) entry which is preliminary data.</text>
</comment>
<dbReference type="Proteomes" id="UP000239469">
    <property type="component" value="Unassembled WGS sequence"/>
</dbReference>
<evidence type="ECO:0000313" key="7">
    <source>
        <dbReference type="Proteomes" id="UP000239469"/>
    </source>
</evidence>
<dbReference type="SUPFAM" id="SSF53850">
    <property type="entry name" value="Periplasmic binding protein-like II"/>
    <property type="match status" value="1"/>
</dbReference>
<dbReference type="AlphaFoldDB" id="A0A1S1XAZ2"/>
<keyword evidence="3" id="KW-0238">DNA-binding</keyword>
<evidence type="ECO:0000313" key="6">
    <source>
        <dbReference type="EMBL" id="PRP69158.1"/>
    </source>
</evidence>
<dbReference type="InterPro" id="IPR000847">
    <property type="entry name" value="LysR_HTH_N"/>
</dbReference>
<dbReference type="Gene3D" id="3.40.190.10">
    <property type="entry name" value="Periplasmic binding protein-like II"/>
    <property type="match status" value="2"/>
</dbReference>
<dbReference type="Pfam" id="PF03466">
    <property type="entry name" value="LysR_substrate"/>
    <property type="match status" value="1"/>
</dbReference>
<keyword evidence="2" id="KW-0805">Transcription regulation</keyword>
<keyword evidence="4" id="KW-0804">Transcription</keyword>
<gene>
    <name evidence="6" type="ORF">BUE93_18435</name>
</gene>
<dbReference type="Pfam" id="PF00126">
    <property type="entry name" value="HTH_1"/>
    <property type="match status" value="1"/>
</dbReference>
<dbReference type="SUPFAM" id="SSF46785">
    <property type="entry name" value="Winged helix' DNA-binding domain"/>
    <property type="match status" value="1"/>
</dbReference>
<proteinExistence type="inferred from homology"/>
<reference evidence="6 7" key="1">
    <citation type="submission" date="2017-01" db="EMBL/GenBank/DDBJ databases">
        <title>New insights into the genetic diversity of Chromobacterium isolated from tropical freshwater lake.</title>
        <authorList>
            <person name="Santos A.B."/>
            <person name="Nascimento A.M."/>
            <person name="Da Silva P.C."/>
        </authorList>
    </citation>
    <scope>NUCLEOTIDE SEQUENCE [LARGE SCALE GENOMIC DNA]</scope>
    <source>
        <strain evidence="6 7">56AF</strain>
    </source>
</reference>
<dbReference type="GO" id="GO:0003700">
    <property type="term" value="F:DNA-binding transcription factor activity"/>
    <property type="evidence" value="ECO:0007669"/>
    <property type="project" value="InterPro"/>
</dbReference>
<protein>
    <submittedName>
        <fullName evidence="6">LysR family transcriptional regulator</fullName>
    </submittedName>
</protein>
<dbReference type="PANTHER" id="PTHR30126">
    <property type="entry name" value="HTH-TYPE TRANSCRIPTIONAL REGULATOR"/>
    <property type="match status" value="1"/>
</dbReference>
<evidence type="ECO:0000256" key="1">
    <source>
        <dbReference type="ARBA" id="ARBA00009437"/>
    </source>
</evidence>
<dbReference type="PROSITE" id="PS50931">
    <property type="entry name" value="HTH_LYSR"/>
    <property type="match status" value="1"/>
</dbReference>